<dbReference type="InterPro" id="IPR029063">
    <property type="entry name" value="SAM-dependent_MTases_sf"/>
</dbReference>
<dbReference type="Pfam" id="PF02384">
    <property type="entry name" value="N6_Mtase"/>
    <property type="match status" value="1"/>
</dbReference>
<dbReference type="Gene3D" id="3.40.50.150">
    <property type="entry name" value="Vaccinia Virus protein VP39"/>
    <property type="match status" value="1"/>
</dbReference>
<dbReference type="PANTHER" id="PTHR41313:SF1">
    <property type="entry name" value="DNA METHYLASE ADENINE-SPECIFIC DOMAIN-CONTAINING PROTEIN"/>
    <property type="match status" value="1"/>
</dbReference>
<dbReference type="EMBL" id="JAWMWG010000001">
    <property type="protein sequence ID" value="MEJ6348260.1"/>
    <property type="molecule type" value="Genomic_DNA"/>
</dbReference>
<dbReference type="InterPro" id="IPR052933">
    <property type="entry name" value="DNA_Protect_Modify"/>
</dbReference>
<dbReference type="Proteomes" id="UP001377804">
    <property type="component" value="Unassembled WGS sequence"/>
</dbReference>
<dbReference type="GO" id="GO:0032259">
    <property type="term" value="P:methylation"/>
    <property type="evidence" value="ECO:0007669"/>
    <property type="project" value="UniProtKB-KW"/>
</dbReference>
<keyword evidence="3" id="KW-0489">Methyltransferase</keyword>
<dbReference type="Pfam" id="PF21106">
    <property type="entry name" value="YtxK_like"/>
    <property type="match status" value="1"/>
</dbReference>
<gene>
    <name evidence="3" type="ORF">R4Y45_03330</name>
</gene>
<dbReference type="GO" id="GO:0008168">
    <property type="term" value="F:methyltransferase activity"/>
    <property type="evidence" value="ECO:0007669"/>
    <property type="project" value="UniProtKB-KW"/>
</dbReference>
<accession>A0ABU8SFU7</accession>
<comment type="caution">
    <text evidence="3">The sequence shown here is derived from an EMBL/GenBank/DDBJ whole genome shotgun (WGS) entry which is preliminary data.</text>
</comment>
<name>A0ABU8SFU7_9LACO</name>
<proteinExistence type="predicted"/>
<feature type="domain" description="DNA methylase adenine-specific" evidence="1">
    <location>
        <begin position="99"/>
        <end position="304"/>
    </location>
</feature>
<sequence length="334" mass="37552">MALSIQERYALIDEAVQRLKKELKTSYLDALIETIENLIDQQVKVENGAPGAQTVERLTEIAEQIDFNNQSSKEKSELIYLLILAGIKEDKLETNLQMTPKSISVVVAMIAHQLLQGKKSAKVLDLSSGFGSLLLNTVDQLKQTDQIDFDVYGMDNNEISLALSSLYAESLGIQAELFHQDSLDTWLINDLDLIVSELPVGYYPIDSRAENYELRAKSGHSFSHYLMLEQAISHLSEGGLGIFVVPAMMLQDANASELTKWLAKKAHIQAFLILPEDSFNDEKYQKAILVVQNRGTKTKQANNILLGQLPSLNDRSVLETFNYNLKDWYIKNLK</sequence>
<dbReference type="RefSeq" id="WP_339969271.1">
    <property type="nucleotide sequence ID" value="NZ_JAWMWG010000001.1"/>
</dbReference>
<keyword evidence="4" id="KW-1185">Reference proteome</keyword>
<evidence type="ECO:0000259" key="1">
    <source>
        <dbReference type="Pfam" id="PF02384"/>
    </source>
</evidence>
<feature type="domain" description="YtxK-like N-terminal helical" evidence="2">
    <location>
        <begin position="9"/>
        <end position="85"/>
    </location>
</feature>
<organism evidence="3 4">
    <name type="scientific">Holzapfeliella saturejae</name>
    <dbReference type="NCBI Taxonomy" id="3082953"/>
    <lineage>
        <taxon>Bacteria</taxon>
        <taxon>Bacillati</taxon>
        <taxon>Bacillota</taxon>
        <taxon>Bacilli</taxon>
        <taxon>Lactobacillales</taxon>
        <taxon>Lactobacillaceae</taxon>
        <taxon>Holzapfeliella</taxon>
    </lineage>
</organism>
<reference evidence="3 4" key="1">
    <citation type="submission" date="2023-10" db="EMBL/GenBank/DDBJ databases">
        <title>Holzapfeliella saturejae sp. nov. isolated from Satureja montana flowers.</title>
        <authorList>
            <person name="Alcantara C."/>
            <person name="Zuniga M."/>
            <person name="Landete J.M."/>
            <person name="Monedero V."/>
        </authorList>
    </citation>
    <scope>NUCLEOTIDE SEQUENCE [LARGE SCALE GENOMIC DNA]</scope>
    <source>
        <strain evidence="3 4">He02</strain>
    </source>
</reference>
<protein>
    <submittedName>
        <fullName evidence="3">Class I SAM-dependent methyltransferase</fullName>
    </submittedName>
</protein>
<dbReference type="InterPro" id="IPR048375">
    <property type="entry name" value="YtxK-like_N"/>
</dbReference>
<dbReference type="InterPro" id="IPR003356">
    <property type="entry name" value="DNA_methylase_A-5"/>
</dbReference>
<evidence type="ECO:0000313" key="4">
    <source>
        <dbReference type="Proteomes" id="UP001377804"/>
    </source>
</evidence>
<dbReference type="PANTHER" id="PTHR41313">
    <property type="entry name" value="ADENINE-SPECIFIC METHYLTRANSFERASE"/>
    <property type="match status" value="1"/>
</dbReference>
<keyword evidence="3" id="KW-0808">Transferase</keyword>
<dbReference type="Gene3D" id="1.10.150.470">
    <property type="match status" value="1"/>
</dbReference>
<evidence type="ECO:0000259" key="2">
    <source>
        <dbReference type="Pfam" id="PF21106"/>
    </source>
</evidence>
<evidence type="ECO:0000313" key="3">
    <source>
        <dbReference type="EMBL" id="MEJ6348260.1"/>
    </source>
</evidence>
<dbReference type="SUPFAM" id="SSF53335">
    <property type="entry name" value="S-adenosyl-L-methionine-dependent methyltransferases"/>
    <property type="match status" value="1"/>
</dbReference>